<dbReference type="Pfam" id="PF00636">
    <property type="entry name" value="Ribonuclease_3"/>
    <property type="match status" value="1"/>
</dbReference>
<dbReference type="SMART" id="SM00535">
    <property type="entry name" value="RIBOc"/>
    <property type="match status" value="1"/>
</dbReference>
<dbReference type="KEGG" id="vg:30523132"/>
<keyword evidence="3" id="KW-1185">Reference proteome</keyword>
<reference evidence="2 3" key="1">
    <citation type="submission" date="2016-11" db="EMBL/GenBank/DDBJ databases">
        <authorList>
            <consortium name="Urmite Genomes"/>
        </authorList>
    </citation>
    <scope>NUCLEOTIDE SEQUENCE [LARGE SCALE GENOMIC DNA]</scope>
    <source>
        <strain evidence="2 3">A11</strain>
    </source>
</reference>
<dbReference type="Proteomes" id="UP000201465">
    <property type="component" value="Segment"/>
</dbReference>
<evidence type="ECO:0000313" key="3">
    <source>
        <dbReference type="Proteomes" id="UP000201465"/>
    </source>
</evidence>
<accession>A0A1M7XUK1</accession>
<dbReference type="GeneID" id="30523132"/>
<dbReference type="Gene3D" id="1.10.1520.10">
    <property type="entry name" value="Ribonuclease III domain"/>
    <property type="match status" value="1"/>
</dbReference>
<dbReference type="RefSeq" id="YP_009329122.1">
    <property type="nucleotide sequence ID" value="NC_032108.1"/>
</dbReference>
<organism evidence="2 3">
    <name type="scientific">Cedratvirus A11</name>
    <dbReference type="NCBI Taxonomy" id="1903266"/>
    <lineage>
        <taxon>Viruses</taxon>
        <taxon>Pithoviruses</taxon>
        <taxon>Orthocedratvirinae</taxon>
        <taxon>Alphacedratvirus</taxon>
        <taxon>Alphacedratvirus aljazairmassiliense</taxon>
    </lineage>
</organism>
<dbReference type="GO" id="GO:0006396">
    <property type="term" value="P:RNA processing"/>
    <property type="evidence" value="ECO:0007669"/>
    <property type="project" value="InterPro"/>
</dbReference>
<dbReference type="SUPFAM" id="SSF69065">
    <property type="entry name" value="RNase III domain-like"/>
    <property type="match status" value="1"/>
</dbReference>
<dbReference type="EMBL" id="LT671577">
    <property type="protein sequence ID" value="SHO33250.1"/>
    <property type="molecule type" value="Genomic_DNA"/>
</dbReference>
<feature type="domain" description="RNase III" evidence="1">
    <location>
        <begin position="16"/>
        <end position="159"/>
    </location>
</feature>
<proteinExistence type="predicted"/>
<gene>
    <name evidence="2" type="ORF">BQ3484_182</name>
</gene>
<name>A0A1M7XUK1_9VIRU</name>
<evidence type="ECO:0000313" key="2">
    <source>
        <dbReference type="EMBL" id="SHO33250.1"/>
    </source>
</evidence>
<dbReference type="OrthoDB" id="7427at10239"/>
<dbReference type="GO" id="GO:0004525">
    <property type="term" value="F:ribonuclease III activity"/>
    <property type="evidence" value="ECO:0007669"/>
    <property type="project" value="InterPro"/>
</dbReference>
<evidence type="ECO:0000259" key="1">
    <source>
        <dbReference type="PROSITE" id="PS50142"/>
    </source>
</evidence>
<protein>
    <submittedName>
        <fullName evidence="2">RNAse III putative (Double-stranded ribonuclease)</fullName>
    </submittedName>
</protein>
<sequence length="333" mass="38927">MSLKVQTSRISEREIIRDIRESFGLNQYPFTDMDDNLILLAFIPKCGGSMISRNTQKIIQNTYGTCNFETLEFYGDRILYDVMTGIFYGIFGLTNTPQFLTNLMSYMTRNRTLTDIMLNKGACKYLRTRTYTIEESRSFHNICADAFEALIGALYVHLNQLGLNHVAYITEWLLKNTETSFLLRQYLNSVGMDNTLVYNAVDRESLINRINSYREEDLQRLEKLRPELGEELYFNILSALEEELVSEEDFALFSIIVDVDEPLYYIYDKLEWTYSAPEYDDVFERYFIRGYPAGKEKIIGVGKTEAETIEDARNYLLHMGYIVNMKNPKRYFG</sequence>
<dbReference type="InterPro" id="IPR036389">
    <property type="entry name" value="RNase_III_sf"/>
</dbReference>
<dbReference type="InterPro" id="IPR000999">
    <property type="entry name" value="RNase_III_dom"/>
</dbReference>
<dbReference type="PROSITE" id="PS50142">
    <property type="entry name" value="RNASE_3_2"/>
    <property type="match status" value="1"/>
</dbReference>
<dbReference type="CDD" id="cd00593">
    <property type="entry name" value="RIBOc"/>
    <property type="match status" value="1"/>
</dbReference>